<name>A0A3M8SZA0_9GAMM</name>
<dbReference type="AlphaFoldDB" id="A0A3M8SZA0"/>
<evidence type="ECO:0000313" key="1">
    <source>
        <dbReference type="EMBL" id="RNF84230.1"/>
    </source>
</evidence>
<proteinExistence type="predicted"/>
<dbReference type="Pfam" id="PF11218">
    <property type="entry name" value="DUF3011"/>
    <property type="match status" value="2"/>
</dbReference>
<reference evidence="1 2" key="1">
    <citation type="submission" date="2018-11" db="EMBL/GenBank/DDBJ databases">
        <title>Lysobacter cryohumiis sp. nov., isolated from soil in the Tianshan Mountains, Xinjiang, China.</title>
        <authorList>
            <person name="Luo Y."/>
            <person name="Sheng H."/>
        </authorList>
    </citation>
    <scope>NUCLEOTIDE SEQUENCE [LARGE SCALE GENOMIC DNA]</scope>
    <source>
        <strain evidence="1 2">ZS60</strain>
    </source>
</reference>
<dbReference type="RefSeq" id="WP_123087416.1">
    <property type="nucleotide sequence ID" value="NZ_RIBS01000003.1"/>
</dbReference>
<keyword evidence="2" id="KW-1185">Reference proteome</keyword>
<dbReference type="EMBL" id="RIBS01000003">
    <property type="protein sequence ID" value="RNF84230.1"/>
    <property type="molecule type" value="Genomic_DNA"/>
</dbReference>
<organism evidence="1 2">
    <name type="scientific">Montanilutibacter psychrotolerans</name>
    <dbReference type="NCBI Taxonomy" id="1327343"/>
    <lineage>
        <taxon>Bacteria</taxon>
        <taxon>Pseudomonadati</taxon>
        <taxon>Pseudomonadota</taxon>
        <taxon>Gammaproteobacteria</taxon>
        <taxon>Lysobacterales</taxon>
        <taxon>Lysobacteraceae</taxon>
        <taxon>Montanilutibacter</taxon>
    </lineage>
</organism>
<dbReference type="InterPro" id="IPR021381">
    <property type="entry name" value="DUF3011"/>
</dbReference>
<dbReference type="OrthoDB" id="6052310at2"/>
<protein>
    <submittedName>
        <fullName evidence="1">DUF3011 domain-containing protein</fullName>
    </submittedName>
</protein>
<sequence length="475" mass="51993">MPQLPSEPFPTATHAMPRRQLRGWLLACLVAVCGIASAQSANQNLRGMTREAQAQAITQAFAQQSGGRSIDANQLGYLLGQVDGQGWDLARITTEIARVVAAGNGQYGDQGYDQGGYGYGSGNQVQCESVDNRYRECRTGFRGRAVMVRKLSDSACNEGQNWGARDGMVWVDRGCRAVFAEQGGWSGGNNRDQVQCESVDNRYRECRTGFRGRAVMVRKLSDSACNEGQNWGARDGMVWVDRGCRAVFAEQGGWSGGNNRDQVQCESVDNRYRECRTGFRRRAVMVRQLSDRACVEGNSWGARDGSVWVNNGCRAIFGEGRGGNGHGQTGRMTCESHDNRRITCPWPPRYGRATVSRRLSNSPCIEGHSWGQSSSTAIWVSNGCRAEFQGNGDGGYDDGDYAGGGYPGGGNGDYQITCSSHSNRGNRCNWDASRFGRPHLIRQLSNEPCIEGRTWGYDGNAVWVSNHCSGRFGAR</sequence>
<accession>A0A3M8SZA0</accession>
<gene>
    <name evidence="1" type="ORF">EER27_07500</name>
</gene>
<evidence type="ECO:0000313" key="2">
    <source>
        <dbReference type="Proteomes" id="UP000267049"/>
    </source>
</evidence>
<dbReference type="Proteomes" id="UP000267049">
    <property type="component" value="Unassembled WGS sequence"/>
</dbReference>
<comment type="caution">
    <text evidence="1">The sequence shown here is derived from an EMBL/GenBank/DDBJ whole genome shotgun (WGS) entry which is preliminary data.</text>
</comment>